<dbReference type="EMBL" id="SJPS01000003">
    <property type="protein sequence ID" value="TWU27617.1"/>
    <property type="molecule type" value="Genomic_DNA"/>
</dbReference>
<dbReference type="InterPro" id="IPR011050">
    <property type="entry name" value="Pectin_lyase_fold/virulence"/>
</dbReference>
<feature type="chain" id="PRO_5022691171" description="Autotransporter-associated beta strand repeat protein" evidence="1">
    <location>
        <begin position="23"/>
        <end position="1225"/>
    </location>
</feature>
<organism evidence="2 3">
    <name type="scientific">Bythopirellula polymerisocia</name>
    <dbReference type="NCBI Taxonomy" id="2528003"/>
    <lineage>
        <taxon>Bacteria</taxon>
        <taxon>Pseudomonadati</taxon>
        <taxon>Planctomycetota</taxon>
        <taxon>Planctomycetia</taxon>
        <taxon>Pirellulales</taxon>
        <taxon>Lacipirellulaceae</taxon>
        <taxon>Bythopirellula</taxon>
    </lineage>
</organism>
<dbReference type="Proteomes" id="UP000318437">
    <property type="component" value="Unassembled WGS sequence"/>
</dbReference>
<gene>
    <name evidence="2" type="ORF">Pla144_23940</name>
</gene>
<dbReference type="RefSeq" id="WP_146450801.1">
    <property type="nucleotide sequence ID" value="NZ_SJPS01000003.1"/>
</dbReference>
<evidence type="ECO:0000313" key="2">
    <source>
        <dbReference type="EMBL" id="TWU27617.1"/>
    </source>
</evidence>
<protein>
    <recommendedName>
        <fullName evidence="4">Autotransporter-associated beta strand repeat protein</fullName>
    </recommendedName>
</protein>
<evidence type="ECO:0000256" key="1">
    <source>
        <dbReference type="SAM" id="SignalP"/>
    </source>
</evidence>
<accession>A0A5C6CVT5</accession>
<keyword evidence="3" id="KW-1185">Reference proteome</keyword>
<dbReference type="SUPFAM" id="SSF51126">
    <property type="entry name" value="Pectin lyase-like"/>
    <property type="match status" value="1"/>
</dbReference>
<evidence type="ECO:0008006" key="4">
    <source>
        <dbReference type="Google" id="ProtNLM"/>
    </source>
</evidence>
<reference evidence="2 3" key="1">
    <citation type="submission" date="2019-02" db="EMBL/GenBank/DDBJ databases">
        <title>Deep-cultivation of Planctomycetes and their phenomic and genomic characterization uncovers novel biology.</title>
        <authorList>
            <person name="Wiegand S."/>
            <person name="Jogler M."/>
            <person name="Boedeker C."/>
            <person name="Pinto D."/>
            <person name="Vollmers J."/>
            <person name="Rivas-Marin E."/>
            <person name="Kohn T."/>
            <person name="Peeters S.H."/>
            <person name="Heuer A."/>
            <person name="Rast P."/>
            <person name="Oberbeckmann S."/>
            <person name="Bunk B."/>
            <person name="Jeske O."/>
            <person name="Meyerdierks A."/>
            <person name="Storesund J.E."/>
            <person name="Kallscheuer N."/>
            <person name="Luecker S."/>
            <person name="Lage O.M."/>
            <person name="Pohl T."/>
            <person name="Merkel B.J."/>
            <person name="Hornburger P."/>
            <person name="Mueller R.-W."/>
            <person name="Bruemmer F."/>
            <person name="Labrenz M."/>
            <person name="Spormann A.M."/>
            <person name="Op Den Camp H."/>
            <person name="Overmann J."/>
            <person name="Amann R."/>
            <person name="Jetten M.S.M."/>
            <person name="Mascher T."/>
            <person name="Medema M.H."/>
            <person name="Devos D.P."/>
            <person name="Kaster A.-K."/>
            <person name="Ovreas L."/>
            <person name="Rohde M."/>
            <person name="Galperin M.Y."/>
            <person name="Jogler C."/>
        </authorList>
    </citation>
    <scope>NUCLEOTIDE SEQUENCE [LARGE SCALE GENOMIC DNA]</scope>
    <source>
        <strain evidence="2 3">Pla144</strain>
    </source>
</reference>
<sequence precursor="true">MNPKTLLCVVLSMASLGQLATAADVTSTWDGSTGNWSDSSHWDSLLFPNNGNGGQTFDAVISSGTVTVDQAINIENLQQTNGTITGTSDLTVSGLTTWTRGTMTGTGTTHANGGLDLSGSNSKTLNGRVLNNAGAATWTAGQFITGNGAVLNNLLGATFDTNFDGEILDGFIGAPSQINNAGTFTKSGGAGTTRFHIAFNNTGAVNVQSGTLSLSGGGTSSGSFDVSAGSTLQISSGVSFVAGASVTGAGTLDISNGTLTALSDLELTNLALTNSSATIDGTSTITASGMLTWTRGTMTGAGITNANGGLDLSGSNSKTLNGRVLNNAGSATWTAGQFITGNGAVLNNQLGATFDTNFDGEIFDGFIGAPSQINNAGTFTKSGGAGTTYFGIAFSNTGNVNVNSGTLKLGGFVSNAGSMNIQPSKTLTLDAGFINHGAGIVTVDNGHLTMASLATNDGAFIIENVSAATLAADLINAGTIDVAVLSNLNVGGAYSGAGSVDIDDSQFIVEGNAAIGGTLNINNTSSAQFEAGGSNSGAINILTDSSLTIDGAFANSGAMLVDSGGQLNLDSNQPFDNPGTLEVHEGTVAIPKTNSIVVHPLAPLQLIPEATLTEGTWIARGNGSIVLPQNSGGTPFELRHSDAVVILDGPSSTMPAIDGLWSNAGSLELRGGRDITLHGEPPDASPGSFASPFVNTGTIHLEAGSTLSLGQEGISNGSGSRVEGEGVIEGSVSAHGTTFSSNGILSINQGSLSISTSVSTLTSGTLAVNVPMYVNNGGHFVIADGATLGGSGILELQDGLVTIDGTLDKQVRIVGPVKVGGTISDATLDGAVVTTPPSGGGFGLVNCYGDNTIESGVVNIDGQLLVNDGTLTLGAGASIFGPGAIDVKALASAVVLGNVATTGNATITGSLAVEAGATAQATNWHFTGKSLINVKGKIKSSTPAELTGTLAVDLAGEIDVPNIKMLGIPGFDPAKFKGLGKSVGNVDAGTFSTVSPGFSPGMLTIGGNMTFEGASTLELEVRDAQGISGTDYDLLAVESDLINIGTVAEPMIISLHTLDSLDDPGQAINFDNTQDYSWTVATALGTISGFSAGTFVFDESQFLNDLGSGAFYLSLGDSGHALNVLFSASGLPTIESGDFDLDGDVDGADFLIWQRNPAIGYLANWQANYGRSATQSAVSVAVPEPSSLLLLAIVPAWILSTLRLTKKSHFADRFLGNRGSACSSV</sequence>
<dbReference type="OrthoDB" id="291501at2"/>
<keyword evidence="1" id="KW-0732">Signal</keyword>
<feature type="signal peptide" evidence="1">
    <location>
        <begin position="1"/>
        <end position="22"/>
    </location>
</feature>
<name>A0A5C6CVT5_9BACT</name>
<evidence type="ECO:0000313" key="3">
    <source>
        <dbReference type="Proteomes" id="UP000318437"/>
    </source>
</evidence>
<comment type="caution">
    <text evidence="2">The sequence shown here is derived from an EMBL/GenBank/DDBJ whole genome shotgun (WGS) entry which is preliminary data.</text>
</comment>
<dbReference type="AlphaFoldDB" id="A0A5C6CVT5"/>
<proteinExistence type="predicted"/>